<dbReference type="EMBL" id="JACHIU010000001">
    <property type="protein sequence ID" value="MBB6475366.1"/>
    <property type="molecule type" value="Genomic_DNA"/>
</dbReference>
<dbReference type="AlphaFoldDB" id="A0A7X0IHN2"/>
<gene>
    <name evidence="1" type="ORF">BJ992_004797</name>
</gene>
<proteinExistence type="predicted"/>
<evidence type="ECO:0000313" key="2">
    <source>
        <dbReference type="Proteomes" id="UP000555564"/>
    </source>
</evidence>
<reference evidence="1 2" key="1">
    <citation type="submission" date="2020-08" db="EMBL/GenBank/DDBJ databases">
        <title>Sequencing the genomes of 1000 actinobacteria strains.</title>
        <authorList>
            <person name="Klenk H.-P."/>
        </authorList>
    </citation>
    <scope>NUCLEOTIDE SEQUENCE [LARGE SCALE GENOMIC DNA]</scope>
    <source>
        <strain evidence="1 2">DSM 44936</strain>
    </source>
</reference>
<evidence type="ECO:0000313" key="1">
    <source>
        <dbReference type="EMBL" id="MBB6475366.1"/>
    </source>
</evidence>
<comment type="caution">
    <text evidence="1">The sequence shown here is derived from an EMBL/GenBank/DDBJ whole genome shotgun (WGS) entry which is preliminary data.</text>
</comment>
<dbReference type="SUPFAM" id="SSF47336">
    <property type="entry name" value="ACP-like"/>
    <property type="match status" value="1"/>
</dbReference>
<dbReference type="InterPro" id="IPR036736">
    <property type="entry name" value="ACP-like_sf"/>
</dbReference>
<name>A0A7X0IHN2_9ACTN</name>
<dbReference type="Proteomes" id="UP000555564">
    <property type="component" value="Unassembled WGS sequence"/>
</dbReference>
<protein>
    <submittedName>
        <fullName evidence="1">Acyl carrier protein</fullName>
    </submittedName>
</protein>
<organism evidence="1 2">
    <name type="scientific">Sphaerisporangium rubeum</name>
    <dbReference type="NCBI Taxonomy" id="321317"/>
    <lineage>
        <taxon>Bacteria</taxon>
        <taxon>Bacillati</taxon>
        <taxon>Actinomycetota</taxon>
        <taxon>Actinomycetes</taxon>
        <taxon>Streptosporangiales</taxon>
        <taxon>Streptosporangiaceae</taxon>
        <taxon>Sphaerisporangium</taxon>
    </lineage>
</organism>
<dbReference type="RefSeq" id="WP_184984624.1">
    <property type="nucleotide sequence ID" value="NZ_BAAALO010000137.1"/>
</dbReference>
<keyword evidence="2" id="KW-1185">Reference proteome</keyword>
<sequence>MITVDRFVTLLRDEMALAVTADELAKDLDAVDSWDSVHLLTLCTILERETGRSLSLAKVLEAPSLEAVYRLATAS</sequence>
<accession>A0A7X0IHN2</accession>